<evidence type="ECO:0000313" key="2">
    <source>
        <dbReference type="Proteomes" id="UP000516446"/>
    </source>
</evidence>
<keyword evidence="2" id="KW-1185">Reference proteome</keyword>
<dbReference type="AlphaFoldDB" id="A0A7H1MKZ3"/>
<proteinExistence type="predicted"/>
<dbReference type="RefSeq" id="WP_155279792.1">
    <property type="nucleotide sequence ID" value="NZ_CP026847.1"/>
</dbReference>
<name>A0A7H1MKZ3_9LACO</name>
<dbReference type="Proteomes" id="UP000516446">
    <property type="component" value="Chromosome"/>
</dbReference>
<reference evidence="1 2" key="1">
    <citation type="submission" date="2019-08" db="EMBL/GenBank/DDBJ databases">
        <authorList>
            <person name="Chang H.C."/>
            <person name="Mun S.Y."/>
        </authorList>
    </citation>
    <scope>NUCLEOTIDE SEQUENCE [LARGE SCALE GENOMIC DNA]</scope>
    <source>
        <strain evidence="1 2">SK</strain>
    </source>
</reference>
<organism evidence="1 2">
    <name type="scientific">Weissella koreensis</name>
    <dbReference type="NCBI Taxonomy" id="165096"/>
    <lineage>
        <taxon>Bacteria</taxon>
        <taxon>Bacillati</taxon>
        <taxon>Bacillota</taxon>
        <taxon>Bacilli</taxon>
        <taxon>Lactobacillales</taxon>
        <taxon>Lactobacillaceae</taxon>
        <taxon>Weissella</taxon>
    </lineage>
</organism>
<dbReference type="EMBL" id="CP043431">
    <property type="protein sequence ID" value="QNT64129.1"/>
    <property type="molecule type" value="Genomic_DNA"/>
</dbReference>
<sequence>MNEIDETLLNDAYFQIYVFLDKDKDKLVKFVDKFGEQQINFPVHLYDREKVVTYLSNKLANNQEIDVAFESRLLGYSKRWVNTILREYQKSKIQDEQNGKEDE</sequence>
<gene>
    <name evidence="1" type="ORF">FY536_02055</name>
</gene>
<evidence type="ECO:0008006" key="3">
    <source>
        <dbReference type="Google" id="ProtNLM"/>
    </source>
</evidence>
<protein>
    <recommendedName>
        <fullName evidence="3">Mor transcription activator domain-containing protein</fullName>
    </recommendedName>
</protein>
<evidence type="ECO:0000313" key="1">
    <source>
        <dbReference type="EMBL" id="QNT64129.1"/>
    </source>
</evidence>
<accession>A0A7H1MKZ3</accession>